<organism evidence="2 3">
    <name type="scientific">Aureimonas phyllosphaerae</name>
    <dbReference type="NCBI Taxonomy" id="1166078"/>
    <lineage>
        <taxon>Bacteria</taxon>
        <taxon>Pseudomonadati</taxon>
        <taxon>Pseudomonadota</taxon>
        <taxon>Alphaproteobacteria</taxon>
        <taxon>Hyphomicrobiales</taxon>
        <taxon>Aurantimonadaceae</taxon>
        <taxon>Aureimonas</taxon>
    </lineage>
</organism>
<dbReference type="RefSeq" id="WP_090964291.1">
    <property type="nucleotide sequence ID" value="NZ_FOOA01000012.1"/>
</dbReference>
<name>A0A7W6C0U4_9HYPH</name>
<evidence type="ECO:0000313" key="2">
    <source>
        <dbReference type="EMBL" id="MBB3937331.1"/>
    </source>
</evidence>
<feature type="compositionally biased region" description="Basic and acidic residues" evidence="1">
    <location>
        <begin position="29"/>
        <end position="61"/>
    </location>
</feature>
<protein>
    <submittedName>
        <fullName evidence="2">Uncharacterized protein</fullName>
    </submittedName>
</protein>
<proteinExistence type="predicted"/>
<dbReference type="AlphaFoldDB" id="A0A7W6C0U4"/>
<dbReference type="Proteomes" id="UP000531216">
    <property type="component" value="Unassembled WGS sequence"/>
</dbReference>
<keyword evidence="3" id="KW-1185">Reference proteome</keyword>
<feature type="region of interest" description="Disordered" evidence="1">
    <location>
        <begin position="22"/>
        <end position="61"/>
    </location>
</feature>
<sequence length="61" mass="7193">MSDDNPWRTFLARRMHGVRGVHVPTSITPERRQEGWERAVDRLERELRRQADSGETPTPHD</sequence>
<dbReference type="EMBL" id="JACIDO010000008">
    <property type="protein sequence ID" value="MBB3937331.1"/>
    <property type="molecule type" value="Genomic_DNA"/>
</dbReference>
<comment type="caution">
    <text evidence="2">The sequence shown here is derived from an EMBL/GenBank/DDBJ whole genome shotgun (WGS) entry which is preliminary data.</text>
</comment>
<reference evidence="2 3" key="1">
    <citation type="submission" date="2020-08" db="EMBL/GenBank/DDBJ databases">
        <title>Genomic Encyclopedia of Type Strains, Phase IV (KMG-IV): sequencing the most valuable type-strain genomes for metagenomic binning, comparative biology and taxonomic classification.</title>
        <authorList>
            <person name="Goeker M."/>
        </authorList>
    </citation>
    <scope>NUCLEOTIDE SEQUENCE [LARGE SCALE GENOMIC DNA]</scope>
    <source>
        <strain evidence="2 3">DSM 25024</strain>
    </source>
</reference>
<gene>
    <name evidence="2" type="ORF">GGR05_003497</name>
</gene>
<evidence type="ECO:0000256" key="1">
    <source>
        <dbReference type="SAM" id="MobiDB-lite"/>
    </source>
</evidence>
<evidence type="ECO:0000313" key="3">
    <source>
        <dbReference type="Proteomes" id="UP000531216"/>
    </source>
</evidence>
<accession>A0A7W6C0U4</accession>